<dbReference type="PROSITE" id="PS50135">
    <property type="entry name" value="ZF_ZZ_2"/>
    <property type="match status" value="1"/>
</dbReference>
<dbReference type="SUPFAM" id="SSF57850">
    <property type="entry name" value="RING/U-box"/>
    <property type="match status" value="1"/>
</dbReference>
<dbReference type="EC" id="2.3.2.27" evidence="5"/>
<evidence type="ECO:0000256" key="8">
    <source>
        <dbReference type="ARBA" id="ARBA00022723"/>
    </source>
</evidence>
<dbReference type="SMART" id="SM00355">
    <property type="entry name" value="ZnF_C2H2"/>
    <property type="match status" value="2"/>
</dbReference>
<evidence type="ECO:0000256" key="13">
    <source>
        <dbReference type="ARBA" id="ARBA00023228"/>
    </source>
</evidence>
<comment type="subcellular location">
    <subcellularLocation>
        <location evidence="3">Late endosome</location>
    </subcellularLocation>
    <subcellularLocation>
        <location evidence="2">Lysosome</location>
    </subcellularLocation>
</comment>
<dbReference type="Pfam" id="PF00569">
    <property type="entry name" value="ZZ"/>
    <property type="match status" value="1"/>
</dbReference>
<evidence type="ECO:0000256" key="14">
    <source>
        <dbReference type="PROSITE-ProRule" id="PRU00228"/>
    </source>
</evidence>
<dbReference type="GO" id="GO:0045202">
    <property type="term" value="C:synapse"/>
    <property type="evidence" value="ECO:0007669"/>
    <property type="project" value="GOC"/>
</dbReference>
<keyword evidence="13" id="KW-0458">Lysosome</keyword>
<feature type="domain" description="ZZ-type" evidence="16">
    <location>
        <begin position="4"/>
        <end position="60"/>
    </location>
</feature>
<reference evidence="18" key="1">
    <citation type="journal article" date="2014" name="PLoS ONE">
        <title>Transcriptome-Based Identification of ABC Transporters in the Western Tarnished Plant Bug Lygus hesperus.</title>
        <authorList>
            <person name="Hull J.J."/>
            <person name="Chaney K."/>
            <person name="Geib S.M."/>
            <person name="Fabrick J.A."/>
            <person name="Brent C.S."/>
            <person name="Walsh D."/>
            <person name="Lavine L.C."/>
        </authorList>
    </citation>
    <scope>NUCLEOTIDE SEQUENCE</scope>
</reference>
<name>A0A0A9XEC7_LYGHE</name>
<evidence type="ECO:0000256" key="12">
    <source>
        <dbReference type="ARBA" id="ARBA00022833"/>
    </source>
</evidence>
<sequence>MSRHEGVSCDHCKNNNIRGLRYKCLICYNFDLCQDCQLNSAEPGNHTKDHPMQCILTKNDEDLFFGGGIGGHQESYTCPYCGRLGLAEEQLEEHVNRDHTADELDQDVQCPICAVSGQESGVREDFLGHLTISHRAGPLAGLLPVSRRLRRGAGRGRHGESLVDLLAHLGATGQSARPIPIRSSVHPHPHPSSQVLLPSTLQAAARPTDQSPSRLLTKKITPSESDLCQTEETQSERSFFVRQLVLSLLSSDVREVEPASDRDRVRFLLAEPVRKEGAGDEGRQTGRKGGSGCEAVSGKESGGCS</sequence>
<evidence type="ECO:0000256" key="15">
    <source>
        <dbReference type="SAM" id="MobiDB-lite"/>
    </source>
</evidence>
<evidence type="ECO:0000256" key="4">
    <source>
        <dbReference type="ARBA" id="ARBA00010938"/>
    </source>
</evidence>
<feature type="domain" description="C2H2-type" evidence="17">
    <location>
        <begin position="76"/>
        <end position="104"/>
    </location>
</feature>
<keyword evidence="10 14" id="KW-0863">Zinc-finger</keyword>
<dbReference type="PANTHER" id="PTHR12268:SF13">
    <property type="entry name" value="E3 UBIQUITIN-PROTEIN LIGASE KCMF1"/>
    <property type="match status" value="1"/>
</dbReference>
<evidence type="ECO:0000256" key="9">
    <source>
        <dbReference type="ARBA" id="ARBA00022753"/>
    </source>
</evidence>
<keyword evidence="9" id="KW-0967">Endosome</keyword>
<dbReference type="AlphaFoldDB" id="A0A0A9XEC7"/>
<evidence type="ECO:0000256" key="2">
    <source>
        <dbReference type="ARBA" id="ARBA00004371"/>
    </source>
</evidence>
<dbReference type="GO" id="GO:0005764">
    <property type="term" value="C:lysosome"/>
    <property type="evidence" value="ECO:0007669"/>
    <property type="project" value="UniProtKB-SubCell"/>
</dbReference>
<dbReference type="GO" id="GO:0005886">
    <property type="term" value="C:plasma membrane"/>
    <property type="evidence" value="ECO:0007669"/>
    <property type="project" value="TreeGrafter"/>
</dbReference>
<dbReference type="GO" id="GO:0023051">
    <property type="term" value="P:regulation of signaling"/>
    <property type="evidence" value="ECO:0007669"/>
    <property type="project" value="UniProtKB-ARBA"/>
</dbReference>
<dbReference type="GO" id="GO:0005770">
    <property type="term" value="C:late endosome"/>
    <property type="evidence" value="ECO:0007669"/>
    <property type="project" value="UniProtKB-SubCell"/>
</dbReference>
<evidence type="ECO:0000256" key="6">
    <source>
        <dbReference type="ARBA" id="ARBA00014999"/>
    </source>
</evidence>
<dbReference type="EMBL" id="GBHO01028149">
    <property type="protein sequence ID" value="JAG15455.1"/>
    <property type="molecule type" value="Transcribed_RNA"/>
</dbReference>
<dbReference type="EMBL" id="GBRD01003672">
    <property type="protein sequence ID" value="JAG62149.1"/>
    <property type="molecule type" value="Transcribed_RNA"/>
</dbReference>
<dbReference type="PROSITE" id="PS50157">
    <property type="entry name" value="ZINC_FINGER_C2H2_2"/>
    <property type="match status" value="1"/>
</dbReference>
<evidence type="ECO:0000313" key="19">
    <source>
        <dbReference type="EMBL" id="JAG62149.1"/>
    </source>
</evidence>
<feature type="region of interest" description="Disordered" evidence="15">
    <location>
        <begin position="272"/>
        <end position="305"/>
    </location>
</feature>
<evidence type="ECO:0000259" key="16">
    <source>
        <dbReference type="PROSITE" id="PS50135"/>
    </source>
</evidence>
<evidence type="ECO:0000256" key="5">
    <source>
        <dbReference type="ARBA" id="ARBA00012483"/>
    </source>
</evidence>
<keyword evidence="11" id="KW-0833">Ubl conjugation pathway</keyword>
<dbReference type="SMART" id="SM00291">
    <property type="entry name" value="ZnF_ZZ"/>
    <property type="match status" value="1"/>
</dbReference>
<dbReference type="InterPro" id="IPR008598">
    <property type="entry name" value="Di19_Zn-bd"/>
</dbReference>
<comment type="catalytic activity">
    <reaction evidence="1">
        <text>S-ubiquitinyl-[E2 ubiquitin-conjugating enzyme]-L-cysteine + [acceptor protein]-L-lysine = [E2 ubiquitin-conjugating enzyme]-L-cysteine + N(6)-ubiquitinyl-[acceptor protein]-L-lysine.</text>
        <dbReference type="EC" id="2.3.2.27"/>
    </reaction>
</comment>
<dbReference type="PANTHER" id="PTHR12268">
    <property type="entry name" value="E3 UBIQUITIN-PROTEIN LIGASE KCMF1"/>
    <property type="match status" value="1"/>
</dbReference>
<feature type="compositionally biased region" description="Basic and acidic residues" evidence="15">
    <location>
        <begin position="272"/>
        <end position="284"/>
    </location>
</feature>
<dbReference type="GO" id="GO:0061630">
    <property type="term" value="F:ubiquitin protein ligase activity"/>
    <property type="evidence" value="ECO:0007669"/>
    <property type="project" value="UniProtKB-EC"/>
</dbReference>
<dbReference type="Gene3D" id="3.30.60.90">
    <property type="match status" value="1"/>
</dbReference>
<dbReference type="InterPro" id="IPR000433">
    <property type="entry name" value="Znf_ZZ"/>
</dbReference>
<dbReference type="GO" id="GO:0010646">
    <property type="term" value="P:regulation of cell communication"/>
    <property type="evidence" value="ECO:0007669"/>
    <property type="project" value="UniProtKB-ARBA"/>
</dbReference>
<dbReference type="InterPro" id="IPR043145">
    <property type="entry name" value="Znf_ZZ_sf"/>
</dbReference>
<reference evidence="19" key="3">
    <citation type="submission" date="2014-09" db="EMBL/GenBank/DDBJ databases">
        <authorList>
            <person name="Magalhaes I.L.F."/>
            <person name="Oliveira U."/>
            <person name="Santos F.R."/>
            <person name="Vidigal T.H.D.A."/>
            <person name="Brescovit A.D."/>
            <person name="Santos A.J."/>
        </authorList>
    </citation>
    <scope>NUCLEOTIDE SEQUENCE</scope>
</reference>
<accession>A0A0A9XEC7</accession>
<keyword evidence="7" id="KW-0808">Transferase</keyword>
<evidence type="ECO:0000256" key="11">
    <source>
        <dbReference type="ARBA" id="ARBA00022786"/>
    </source>
</evidence>
<reference evidence="18" key="2">
    <citation type="submission" date="2014-07" db="EMBL/GenBank/DDBJ databases">
        <authorList>
            <person name="Hull J."/>
        </authorList>
    </citation>
    <scope>NUCLEOTIDE SEQUENCE</scope>
</reference>
<evidence type="ECO:0000256" key="1">
    <source>
        <dbReference type="ARBA" id="ARBA00000900"/>
    </source>
</evidence>
<dbReference type="CDD" id="cd02338">
    <property type="entry name" value="ZZ_PCMF_like"/>
    <property type="match status" value="1"/>
</dbReference>
<evidence type="ECO:0000313" key="18">
    <source>
        <dbReference type="EMBL" id="JAG15455.1"/>
    </source>
</evidence>
<gene>
    <name evidence="18" type="primary">kcmf1</name>
    <name evidence="18" type="ORF">CM83_38851</name>
</gene>
<dbReference type="GO" id="GO:0099536">
    <property type="term" value="P:synaptic signaling"/>
    <property type="evidence" value="ECO:0007669"/>
    <property type="project" value="TreeGrafter"/>
</dbReference>
<evidence type="ECO:0000256" key="3">
    <source>
        <dbReference type="ARBA" id="ARBA00004603"/>
    </source>
</evidence>
<protein>
    <recommendedName>
        <fullName evidence="6">E3 ubiquitin-protein ligase KCMF1</fullName>
        <ecNumber evidence="5">2.3.2.27</ecNumber>
    </recommendedName>
</protein>
<comment type="similarity">
    <text evidence="4">Belongs to the KCMF1 family.</text>
</comment>
<keyword evidence="12" id="KW-0862">Zinc</keyword>
<dbReference type="PROSITE" id="PS01357">
    <property type="entry name" value="ZF_ZZ_1"/>
    <property type="match status" value="1"/>
</dbReference>
<dbReference type="InterPro" id="IPR013087">
    <property type="entry name" value="Znf_C2H2_type"/>
</dbReference>
<keyword evidence="8" id="KW-0479">Metal-binding</keyword>
<dbReference type="Pfam" id="PF05605">
    <property type="entry name" value="zf-Di19"/>
    <property type="match status" value="1"/>
</dbReference>
<proteinExistence type="inferred from homology"/>
<dbReference type="GO" id="GO:0008270">
    <property type="term" value="F:zinc ion binding"/>
    <property type="evidence" value="ECO:0007669"/>
    <property type="project" value="UniProtKB-KW"/>
</dbReference>
<evidence type="ECO:0000256" key="7">
    <source>
        <dbReference type="ARBA" id="ARBA00022679"/>
    </source>
</evidence>
<organism evidence="18">
    <name type="scientific">Lygus hesperus</name>
    <name type="common">Western plant bug</name>
    <dbReference type="NCBI Taxonomy" id="30085"/>
    <lineage>
        <taxon>Eukaryota</taxon>
        <taxon>Metazoa</taxon>
        <taxon>Ecdysozoa</taxon>
        <taxon>Arthropoda</taxon>
        <taxon>Hexapoda</taxon>
        <taxon>Insecta</taxon>
        <taxon>Pterygota</taxon>
        <taxon>Neoptera</taxon>
        <taxon>Paraneoptera</taxon>
        <taxon>Hemiptera</taxon>
        <taxon>Heteroptera</taxon>
        <taxon>Panheteroptera</taxon>
        <taxon>Cimicomorpha</taxon>
        <taxon>Miridae</taxon>
        <taxon>Mirini</taxon>
        <taxon>Lygus</taxon>
    </lineage>
</organism>
<evidence type="ECO:0000256" key="10">
    <source>
        <dbReference type="ARBA" id="ARBA00022771"/>
    </source>
</evidence>
<dbReference type="InterPro" id="IPR050774">
    <property type="entry name" value="KCMF1/Dystrophin"/>
</dbReference>
<evidence type="ECO:0000259" key="17">
    <source>
        <dbReference type="PROSITE" id="PS50157"/>
    </source>
</evidence>